<name>A0A8S1VSM7_9CILI</name>
<gene>
    <name evidence="1" type="ORF">PPENT_87.1.T0710159</name>
</gene>
<evidence type="ECO:0000313" key="1">
    <source>
        <dbReference type="EMBL" id="CAD8179263.1"/>
    </source>
</evidence>
<keyword evidence="2" id="KW-1185">Reference proteome</keyword>
<reference evidence="1" key="1">
    <citation type="submission" date="2021-01" db="EMBL/GenBank/DDBJ databases">
        <authorList>
            <consortium name="Genoscope - CEA"/>
            <person name="William W."/>
        </authorList>
    </citation>
    <scope>NUCLEOTIDE SEQUENCE</scope>
</reference>
<accession>A0A8S1VSM7</accession>
<dbReference type="EMBL" id="CAJJDO010000071">
    <property type="protein sequence ID" value="CAD8179263.1"/>
    <property type="molecule type" value="Genomic_DNA"/>
</dbReference>
<sequence>MKININFQKSTLKLLFINQISTFIVKNFKLNPYHSFFIYISLDDENVSELEIIEGIRLIYISIFEVQPLRITSKV</sequence>
<organism evidence="1 2">
    <name type="scientific">Paramecium pentaurelia</name>
    <dbReference type="NCBI Taxonomy" id="43138"/>
    <lineage>
        <taxon>Eukaryota</taxon>
        <taxon>Sar</taxon>
        <taxon>Alveolata</taxon>
        <taxon>Ciliophora</taxon>
        <taxon>Intramacronucleata</taxon>
        <taxon>Oligohymenophorea</taxon>
        <taxon>Peniculida</taxon>
        <taxon>Parameciidae</taxon>
        <taxon>Paramecium</taxon>
    </lineage>
</organism>
<proteinExistence type="predicted"/>
<evidence type="ECO:0000313" key="2">
    <source>
        <dbReference type="Proteomes" id="UP000689195"/>
    </source>
</evidence>
<protein>
    <submittedName>
        <fullName evidence="1">Uncharacterized protein</fullName>
    </submittedName>
</protein>
<dbReference type="AlphaFoldDB" id="A0A8S1VSM7"/>
<dbReference type="Proteomes" id="UP000689195">
    <property type="component" value="Unassembled WGS sequence"/>
</dbReference>
<comment type="caution">
    <text evidence="1">The sequence shown here is derived from an EMBL/GenBank/DDBJ whole genome shotgun (WGS) entry which is preliminary data.</text>
</comment>